<evidence type="ECO:0000313" key="2">
    <source>
        <dbReference type="Proteomes" id="UP000011220"/>
    </source>
</evidence>
<dbReference type="STRING" id="1121335.Cst_c23430"/>
<proteinExistence type="predicted"/>
<name>L7VUN6_THES1</name>
<accession>L7VUN6</accession>
<keyword evidence="2" id="KW-1185">Reference proteome</keyword>
<protein>
    <submittedName>
        <fullName evidence="1">Uncharacterized protein</fullName>
    </submittedName>
</protein>
<dbReference type="AlphaFoldDB" id="L7VUN6"/>
<dbReference type="KEGG" id="css:Cst_c23430"/>
<evidence type="ECO:0000313" key="1">
    <source>
        <dbReference type="EMBL" id="AGC69303.1"/>
    </source>
</evidence>
<organism evidence="1 2">
    <name type="scientific">Thermoclostridium stercorarium (strain ATCC 35414 / DSM 8532 / NCIMB 11754)</name>
    <name type="common">Clostridium stercorarium</name>
    <dbReference type="NCBI Taxonomy" id="1121335"/>
    <lineage>
        <taxon>Bacteria</taxon>
        <taxon>Bacillati</taxon>
        <taxon>Bacillota</taxon>
        <taxon>Clostridia</taxon>
        <taxon>Eubacteriales</taxon>
        <taxon>Oscillospiraceae</taxon>
        <taxon>Thermoclostridium</taxon>
    </lineage>
</organism>
<reference evidence="1 2" key="1">
    <citation type="journal article" date="2013" name="Genome Announc.">
        <title>Complete genome sequence of Clostridium stercorarium subsp. stercorarium strain DSM 8532, a thermophilic degrader of plant cell wall fibers.</title>
        <authorList>
            <person name="Poehlein A."/>
            <person name="Zverlov V.V."/>
            <person name="Daniel R."/>
            <person name="Schwarz W.H."/>
            <person name="Liebl W."/>
        </authorList>
    </citation>
    <scope>NUCLEOTIDE SEQUENCE [LARGE SCALE GENOMIC DNA]</scope>
    <source>
        <strain evidence="2">ATCC 35414 / DSM 8532 / NCIMB 11754</strain>
    </source>
</reference>
<dbReference type="Proteomes" id="UP000011220">
    <property type="component" value="Chromosome"/>
</dbReference>
<dbReference type="EMBL" id="CP004044">
    <property type="protein sequence ID" value="AGC69303.1"/>
    <property type="molecule type" value="Genomic_DNA"/>
</dbReference>
<sequence>MPSVTGFLVGATLLLKYKSANCVLSRKFSFVSQNKAVEVLF</sequence>
<gene>
    <name evidence="1" type="ordered locus">Cst_c23430</name>
</gene>